<proteinExistence type="predicted"/>
<reference evidence="1 2" key="1">
    <citation type="submission" date="2019-04" db="EMBL/GenBank/DDBJ databases">
        <authorList>
            <person name="Pope W.H."/>
            <person name="Garlena R.A."/>
            <person name="Russell D.A."/>
            <person name="Jacobs-Sera D."/>
            <person name="Hatfull G.F."/>
        </authorList>
    </citation>
    <scope>NUCLEOTIDE SEQUENCE [LARGE SCALE GENOMIC DNA]</scope>
</reference>
<organism evidence="1 2">
    <name type="scientific">Gordonia phage Reyja</name>
    <dbReference type="NCBI Taxonomy" id="2571250"/>
    <lineage>
        <taxon>Viruses</taxon>
        <taxon>Duplodnaviria</taxon>
        <taxon>Heunggongvirae</taxon>
        <taxon>Uroviricota</taxon>
        <taxon>Caudoviricetes</taxon>
        <taxon>Santhisvirus</taxon>
        <taxon>Santhisvirus reyja</taxon>
    </lineage>
</organism>
<evidence type="ECO:0000313" key="1">
    <source>
        <dbReference type="EMBL" id="QCG77759.1"/>
    </source>
</evidence>
<dbReference type="Proteomes" id="UP000298786">
    <property type="component" value="Segment"/>
</dbReference>
<dbReference type="GeneID" id="80559475"/>
<protein>
    <submittedName>
        <fullName evidence="1">Major tail protein</fullName>
    </submittedName>
</protein>
<gene>
    <name evidence="1" type="primary">13</name>
    <name evidence="1" type="ORF">SEA_REYJA_13</name>
</gene>
<dbReference type="RefSeq" id="YP_010842675.1">
    <property type="nucleotide sequence ID" value="NC_079144.1"/>
</dbReference>
<evidence type="ECO:0000313" key="2">
    <source>
        <dbReference type="Proteomes" id="UP000298786"/>
    </source>
</evidence>
<accession>A0A4D6T6R6</accession>
<dbReference type="KEGG" id="vg:80559475"/>
<sequence length="188" mass="20592">MAGNPDNAILWDSADVYSLKPSAITGSQTIADLLPDLSTDPFPDAWDLVGLLNGDDGFGEEREWDETDHSAWGYGVIKVGSRNFAMTRTFTALEPENETNSYLYSPGDTATKVVVAKPAQVYLAFEVIGDDGRIERRITSRPARVTAPSKNQNEADLASLEFSARIFPNNAKELFFKQNEATDALVTP</sequence>
<dbReference type="EMBL" id="MK814759">
    <property type="protein sequence ID" value="QCG77759.1"/>
    <property type="molecule type" value="Genomic_DNA"/>
</dbReference>
<keyword evidence="2" id="KW-1185">Reference proteome</keyword>
<name>A0A4D6T6R6_9CAUD</name>